<keyword evidence="6 8" id="KW-1133">Transmembrane helix</keyword>
<feature type="transmembrane region" description="Helical" evidence="8">
    <location>
        <begin position="340"/>
        <end position="358"/>
    </location>
</feature>
<dbReference type="GO" id="GO:0009103">
    <property type="term" value="P:lipopolysaccharide biosynthetic process"/>
    <property type="evidence" value="ECO:0007669"/>
    <property type="project" value="UniProtKB-ARBA"/>
</dbReference>
<keyword evidence="4" id="KW-0808">Transferase</keyword>
<comment type="caution">
    <text evidence="10">The sequence shown here is derived from an EMBL/GenBank/DDBJ whole genome shotgun (WGS) entry which is preliminary data.</text>
</comment>
<evidence type="ECO:0000313" key="10">
    <source>
        <dbReference type="EMBL" id="KKQ67188.1"/>
    </source>
</evidence>
<protein>
    <recommendedName>
        <fullName evidence="9">Glycosyltransferase RgtA/B/C/D-like domain-containing protein</fullName>
    </recommendedName>
</protein>
<feature type="transmembrane region" description="Helical" evidence="8">
    <location>
        <begin position="288"/>
        <end position="307"/>
    </location>
</feature>
<feature type="transmembrane region" description="Helical" evidence="8">
    <location>
        <begin position="129"/>
        <end position="147"/>
    </location>
</feature>
<gene>
    <name evidence="10" type="ORF">US86_C0001G0115</name>
</gene>
<dbReference type="Pfam" id="PF13231">
    <property type="entry name" value="PMT_2"/>
    <property type="match status" value="1"/>
</dbReference>
<evidence type="ECO:0000256" key="2">
    <source>
        <dbReference type="ARBA" id="ARBA00022475"/>
    </source>
</evidence>
<evidence type="ECO:0000313" key="11">
    <source>
        <dbReference type="Proteomes" id="UP000034235"/>
    </source>
</evidence>
<accession>A0A0G0JHP0</accession>
<keyword evidence="5 8" id="KW-0812">Transmembrane</keyword>
<feature type="transmembrane region" description="Helical" evidence="8">
    <location>
        <begin position="103"/>
        <end position="122"/>
    </location>
</feature>
<feature type="domain" description="Glycosyltransferase RgtA/B/C/D-like" evidence="9">
    <location>
        <begin position="56"/>
        <end position="209"/>
    </location>
</feature>
<dbReference type="Proteomes" id="UP000034235">
    <property type="component" value="Unassembled WGS sequence"/>
</dbReference>
<evidence type="ECO:0000256" key="5">
    <source>
        <dbReference type="ARBA" id="ARBA00022692"/>
    </source>
</evidence>
<name>A0A0G0JHP0_9BACT</name>
<evidence type="ECO:0000256" key="3">
    <source>
        <dbReference type="ARBA" id="ARBA00022676"/>
    </source>
</evidence>
<reference evidence="10 11" key="1">
    <citation type="journal article" date="2015" name="Nature">
        <title>rRNA introns, odd ribosomes, and small enigmatic genomes across a large radiation of phyla.</title>
        <authorList>
            <person name="Brown C.T."/>
            <person name="Hug L.A."/>
            <person name="Thomas B.C."/>
            <person name="Sharon I."/>
            <person name="Castelle C.J."/>
            <person name="Singh A."/>
            <person name="Wilkins M.J."/>
            <person name="Williams K.H."/>
            <person name="Banfield J.F."/>
        </authorList>
    </citation>
    <scope>NUCLEOTIDE SEQUENCE [LARGE SCALE GENOMIC DNA]</scope>
</reference>
<dbReference type="InterPro" id="IPR050297">
    <property type="entry name" value="LipidA_mod_glycosyltrf_83"/>
</dbReference>
<sequence>MNKFKFEIIFLLLTAIFLRLINLNQSLWLDEAINVVYARSNDFWWFVSEYPIGDFHPPGYFAMLWLWGQAFGFSEISVRIPSVIFGVLTVYLTFLIGRNLFSSKVGLLGGLLLAIAPLHIYYSQEARMYSFAAFAAAFSTYTLILLLKKKQYAFLLHTLSTLLILFSDYVAYFIIPAHIVWVLLYKRSILRIYFFSLMLSLILFFPWLIKFVDQLKNGLQTAEAIEGWQKVVGGATIKNLILFPVKTLVGKIDFSNNLIYSLILFIFSIPYLVILTKNIKKWDEKADLLWAWLVIPPFLAFLISFFIPVFSYFRLIFILPGFYLLVAAGLDMVKGNFQKALVGLLVLFELTASSIYLFNPIYHREDWKGAVEFINLKSNSKSLVLVKSNTGLAPFSYYEPKINSSPAFINIPVKSEGDLVGLEEKISKYEKIYVFDYLVEITDPKRLLEQKIKSLNLLEVEKYNFSGVGYITGYEKKP</sequence>
<comment type="subcellular location">
    <subcellularLocation>
        <location evidence="1">Cell membrane</location>
        <topology evidence="1">Multi-pass membrane protein</topology>
    </subcellularLocation>
</comment>
<evidence type="ECO:0000256" key="6">
    <source>
        <dbReference type="ARBA" id="ARBA00022989"/>
    </source>
</evidence>
<evidence type="ECO:0000256" key="7">
    <source>
        <dbReference type="ARBA" id="ARBA00023136"/>
    </source>
</evidence>
<feature type="transmembrane region" description="Helical" evidence="8">
    <location>
        <begin position="80"/>
        <end position="97"/>
    </location>
</feature>
<feature type="transmembrane region" description="Helical" evidence="8">
    <location>
        <begin position="192"/>
        <end position="209"/>
    </location>
</feature>
<dbReference type="GO" id="GO:0016763">
    <property type="term" value="F:pentosyltransferase activity"/>
    <property type="evidence" value="ECO:0007669"/>
    <property type="project" value="TreeGrafter"/>
</dbReference>
<dbReference type="EMBL" id="LBUP01000001">
    <property type="protein sequence ID" value="KKQ67188.1"/>
    <property type="molecule type" value="Genomic_DNA"/>
</dbReference>
<dbReference type="AlphaFoldDB" id="A0A0G0JHP0"/>
<evidence type="ECO:0000256" key="4">
    <source>
        <dbReference type="ARBA" id="ARBA00022679"/>
    </source>
</evidence>
<proteinExistence type="predicted"/>
<keyword evidence="3" id="KW-0328">Glycosyltransferase</keyword>
<feature type="transmembrane region" description="Helical" evidence="8">
    <location>
        <begin position="258"/>
        <end position="276"/>
    </location>
</feature>
<dbReference type="PANTHER" id="PTHR33908:SF11">
    <property type="entry name" value="MEMBRANE PROTEIN"/>
    <property type="match status" value="1"/>
</dbReference>
<dbReference type="InterPro" id="IPR038731">
    <property type="entry name" value="RgtA/B/C-like"/>
</dbReference>
<organism evidence="10 11">
    <name type="scientific">Candidatus Daviesbacteria bacterium GW2011_GWA2_38_24</name>
    <dbReference type="NCBI Taxonomy" id="1618422"/>
    <lineage>
        <taxon>Bacteria</taxon>
        <taxon>Candidatus Daviesiibacteriota</taxon>
    </lineage>
</organism>
<dbReference type="PANTHER" id="PTHR33908">
    <property type="entry name" value="MANNOSYLTRANSFERASE YKCB-RELATED"/>
    <property type="match status" value="1"/>
</dbReference>
<keyword evidence="2" id="KW-1003">Cell membrane</keyword>
<feature type="transmembrane region" description="Helical" evidence="8">
    <location>
        <begin position="159"/>
        <end position="185"/>
    </location>
</feature>
<feature type="transmembrane region" description="Helical" evidence="8">
    <location>
        <begin position="50"/>
        <end position="68"/>
    </location>
</feature>
<feature type="transmembrane region" description="Helical" evidence="8">
    <location>
        <begin position="313"/>
        <end position="333"/>
    </location>
</feature>
<keyword evidence="7 8" id="KW-0472">Membrane</keyword>
<evidence type="ECO:0000256" key="1">
    <source>
        <dbReference type="ARBA" id="ARBA00004651"/>
    </source>
</evidence>
<evidence type="ECO:0000259" key="9">
    <source>
        <dbReference type="Pfam" id="PF13231"/>
    </source>
</evidence>
<dbReference type="GO" id="GO:0005886">
    <property type="term" value="C:plasma membrane"/>
    <property type="evidence" value="ECO:0007669"/>
    <property type="project" value="UniProtKB-SubCell"/>
</dbReference>
<evidence type="ECO:0000256" key="8">
    <source>
        <dbReference type="SAM" id="Phobius"/>
    </source>
</evidence>